<organism evidence="5 6">
    <name type="scientific">Mariprofundus erugo</name>
    <dbReference type="NCBI Taxonomy" id="2528639"/>
    <lineage>
        <taxon>Bacteria</taxon>
        <taxon>Pseudomonadati</taxon>
        <taxon>Pseudomonadota</taxon>
        <taxon>Candidatius Mariprofundia</taxon>
        <taxon>Mariprofundales</taxon>
        <taxon>Mariprofundaceae</taxon>
        <taxon>Mariprofundus</taxon>
    </lineage>
</organism>
<dbReference type="PROSITE" id="PS01137">
    <property type="entry name" value="TATD_1"/>
    <property type="match status" value="1"/>
</dbReference>
<feature type="binding site" evidence="4">
    <location>
        <position position="125"/>
    </location>
    <ligand>
        <name>a divalent metal cation</name>
        <dbReference type="ChEBI" id="CHEBI:60240"/>
        <label>2</label>
    </ligand>
</feature>
<name>A0A5R9GPN6_9PROT</name>
<dbReference type="EMBL" id="VBRY01000007">
    <property type="protein sequence ID" value="TLS67025.1"/>
    <property type="molecule type" value="Genomic_DNA"/>
</dbReference>
<gene>
    <name evidence="5" type="ORF">FEF65_08745</name>
</gene>
<dbReference type="Gene3D" id="3.20.20.140">
    <property type="entry name" value="Metal-dependent hydrolases"/>
    <property type="match status" value="1"/>
</dbReference>
<dbReference type="PIRSF" id="PIRSF005902">
    <property type="entry name" value="DNase_TatD"/>
    <property type="match status" value="1"/>
</dbReference>
<dbReference type="RefSeq" id="WP_138239416.1">
    <property type="nucleotide sequence ID" value="NZ_VBRY01000007.1"/>
</dbReference>
<evidence type="ECO:0000256" key="4">
    <source>
        <dbReference type="PIRSR" id="PIRSR005902-1"/>
    </source>
</evidence>
<dbReference type="PANTHER" id="PTHR46124:SF3">
    <property type="entry name" value="HYDROLASE"/>
    <property type="match status" value="1"/>
</dbReference>
<dbReference type="Pfam" id="PF01026">
    <property type="entry name" value="TatD_DNase"/>
    <property type="match status" value="1"/>
</dbReference>
<comment type="similarity">
    <text evidence="1">Belongs to the metallo-dependent hydrolases superfamily. TatD-type hydrolase family.</text>
</comment>
<dbReference type="InterPro" id="IPR001130">
    <property type="entry name" value="TatD-like"/>
</dbReference>
<feature type="binding site" evidence="4">
    <location>
        <position position="148"/>
    </location>
    <ligand>
        <name>a divalent metal cation</name>
        <dbReference type="ChEBI" id="CHEBI:60240"/>
        <label>2</label>
    </ligand>
</feature>
<evidence type="ECO:0000313" key="6">
    <source>
        <dbReference type="Proteomes" id="UP000306585"/>
    </source>
</evidence>
<dbReference type="FunFam" id="3.20.20.140:FF:000005">
    <property type="entry name" value="TatD family hydrolase"/>
    <property type="match status" value="1"/>
</dbReference>
<dbReference type="Proteomes" id="UP000306585">
    <property type="component" value="Unassembled WGS sequence"/>
</dbReference>
<dbReference type="InterPro" id="IPR032466">
    <property type="entry name" value="Metal_Hydrolase"/>
</dbReference>
<reference evidence="5 6" key="1">
    <citation type="journal article" date="2019" name="Appl. Environ. Microbiol.">
        <title>Environmental Evidence and Genomic Insight of Iron-oxidizing Bacteria Preference Towards More Corrosion Resistant Stainless Steel at Higher Salinities.</title>
        <authorList>
            <person name="Garrison C.E."/>
            <person name="Price K.A."/>
            <person name="Field E.K."/>
        </authorList>
    </citation>
    <scope>NUCLEOTIDE SEQUENCE [LARGE SCALE GENOMIC DNA]</scope>
    <source>
        <strain evidence="5 6">P3</strain>
    </source>
</reference>
<proteinExistence type="inferred from homology"/>
<keyword evidence="6" id="KW-1185">Reference proteome</keyword>
<evidence type="ECO:0000256" key="3">
    <source>
        <dbReference type="ARBA" id="ARBA00022801"/>
    </source>
</evidence>
<accession>A0A5R9GPN6</accession>
<dbReference type="GO" id="GO:0046872">
    <property type="term" value="F:metal ion binding"/>
    <property type="evidence" value="ECO:0007669"/>
    <property type="project" value="UniProtKB-KW"/>
</dbReference>
<evidence type="ECO:0000256" key="1">
    <source>
        <dbReference type="ARBA" id="ARBA00009275"/>
    </source>
</evidence>
<evidence type="ECO:0000256" key="2">
    <source>
        <dbReference type="ARBA" id="ARBA00022723"/>
    </source>
</evidence>
<sequence>MQLIDSHCHLDDPRFDADRAAVMARAAAVGVSHLVVPAVAFDGWQKLRALAAADGRISPAYGLHPWFCAQHDQAHLDALPAFLAEAVAVGECGLDGGRDLQAEQLYWFAAQLDVAVAMDLPVIVHAHKALDEVCREIRRRPALRGVIHGFAGSRQQADHLLAQGFYLGIGSAVTRPQNRCLHQIVAAIPAERLLIETDAPDQPPAAHRGARNEPAFLLEIVEQIATLRGVDTAVFADRCNRNARELFKL</sequence>
<feature type="binding site" evidence="4">
    <location>
        <position position="198"/>
    </location>
    <ligand>
        <name>a divalent metal cation</name>
        <dbReference type="ChEBI" id="CHEBI:60240"/>
        <label>1</label>
    </ligand>
</feature>
<keyword evidence="3" id="KW-0378">Hydrolase</keyword>
<dbReference type="InterPro" id="IPR018228">
    <property type="entry name" value="DNase_TatD-rel_CS"/>
</dbReference>
<dbReference type="AlphaFoldDB" id="A0A5R9GPN6"/>
<dbReference type="SUPFAM" id="SSF51556">
    <property type="entry name" value="Metallo-dependent hydrolases"/>
    <property type="match status" value="1"/>
</dbReference>
<feature type="binding site" evidence="4">
    <location>
        <position position="91"/>
    </location>
    <ligand>
        <name>a divalent metal cation</name>
        <dbReference type="ChEBI" id="CHEBI:60240"/>
        <label>1</label>
    </ligand>
</feature>
<dbReference type="GO" id="GO:0016788">
    <property type="term" value="F:hydrolase activity, acting on ester bonds"/>
    <property type="evidence" value="ECO:0007669"/>
    <property type="project" value="InterPro"/>
</dbReference>
<feature type="binding site" evidence="4">
    <location>
        <position position="7"/>
    </location>
    <ligand>
        <name>a divalent metal cation</name>
        <dbReference type="ChEBI" id="CHEBI:60240"/>
        <label>1</label>
    </ligand>
</feature>
<dbReference type="CDD" id="cd01310">
    <property type="entry name" value="TatD_DNAse"/>
    <property type="match status" value="1"/>
</dbReference>
<evidence type="ECO:0000313" key="5">
    <source>
        <dbReference type="EMBL" id="TLS67025.1"/>
    </source>
</evidence>
<feature type="binding site" evidence="4">
    <location>
        <position position="9"/>
    </location>
    <ligand>
        <name>a divalent metal cation</name>
        <dbReference type="ChEBI" id="CHEBI:60240"/>
        <label>1</label>
    </ligand>
</feature>
<dbReference type="GO" id="GO:0005829">
    <property type="term" value="C:cytosol"/>
    <property type="evidence" value="ECO:0007669"/>
    <property type="project" value="TreeGrafter"/>
</dbReference>
<dbReference type="PANTHER" id="PTHR46124">
    <property type="entry name" value="D-AMINOACYL-TRNA DEACYLASE"/>
    <property type="match status" value="1"/>
</dbReference>
<protein>
    <submittedName>
        <fullName evidence="5">TatD family deoxyribonuclease</fullName>
    </submittedName>
</protein>
<comment type="caution">
    <text evidence="5">The sequence shown here is derived from an EMBL/GenBank/DDBJ whole genome shotgun (WGS) entry which is preliminary data.</text>
</comment>
<keyword evidence="2 4" id="KW-0479">Metal-binding</keyword>